<dbReference type="PANTHER" id="PTHR36091:SF2">
    <property type="entry name" value="AMINOGLYCOSIDE PHOSPHOTRANSFERASE DOMAIN-CONTAINING PROTEIN"/>
    <property type="match status" value="1"/>
</dbReference>
<dbReference type="InterPro" id="IPR002575">
    <property type="entry name" value="Aminoglycoside_PTrfase"/>
</dbReference>
<dbReference type="OrthoDB" id="2831558at2759"/>
<dbReference type="InterPro" id="IPR051035">
    <property type="entry name" value="Mito_inheritance_9"/>
</dbReference>
<dbReference type="AlphaFoldDB" id="A0A7C8M8V7"/>
<dbReference type="Proteomes" id="UP000481861">
    <property type="component" value="Unassembled WGS sequence"/>
</dbReference>
<organism evidence="2 3">
    <name type="scientific">Massariosphaeria phaeospora</name>
    <dbReference type="NCBI Taxonomy" id="100035"/>
    <lineage>
        <taxon>Eukaryota</taxon>
        <taxon>Fungi</taxon>
        <taxon>Dikarya</taxon>
        <taxon>Ascomycota</taxon>
        <taxon>Pezizomycotina</taxon>
        <taxon>Dothideomycetes</taxon>
        <taxon>Pleosporomycetidae</taxon>
        <taxon>Pleosporales</taxon>
        <taxon>Pleosporales incertae sedis</taxon>
        <taxon>Massariosphaeria</taxon>
    </lineage>
</organism>
<comment type="caution">
    <text evidence="2">The sequence shown here is derived from an EMBL/GenBank/DDBJ whole genome shotgun (WGS) entry which is preliminary data.</text>
</comment>
<feature type="domain" description="Aminoglycoside phosphotransferase" evidence="1">
    <location>
        <begin position="292"/>
        <end position="327"/>
    </location>
</feature>
<keyword evidence="3" id="KW-1185">Reference proteome</keyword>
<protein>
    <recommendedName>
        <fullName evidence="1">Aminoglycoside phosphotransferase domain-containing protein</fullName>
    </recommendedName>
</protein>
<evidence type="ECO:0000313" key="3">
    <source>
        <dbReference type="Proteomes" id="UP000481861"/>
    </source>
</evidence>
<proteinExistence type="predicted"/>
<reference evidence="2 3" key="1">
    <citation type="submission" date="2020-01" db="EMBL/GenBank/DDBJ databases">
        <authorList>
            <consortium name="DOE Joint Genome Institute"/>
            <person name="Haridas S."/>
            <person name="Albert R."/>
            <person name="Binder M."/>
            <person name="Bloem J."/>
            <person name="Labutti K."/>
            <person name="Salamov A."/>
            <person name="Andreopoulos B."/>
            <person name="Baker S.E."/>
            <person name="Barry K."/>
            <person name="Bills G."/>
            <person name="Bluhm B.H."/>
            <person name="Cannon C."/>
            <person name="Castanera R."/>
            <person name="Culley D.E."/>
            <person name="Daum C."/>
            <person name="Ezra D."/>
            <person name="Gonzalez J.B."/>
            <person name="Henrissat B."/>
            <person name="Kuo A."/>
            <person name="Liang C."/>
            <person name="Lipzen A."/>
            <person name="Lutzoni F."/>
            <person name="Magnuson J."/>
            <person name="Mondo S."/>
            <person name="Nolan M."/>
            <person name="Ohm R."/>
            <person name="Pangilinan J."/>
            <person name="Park H.-J.H."/>
            <person name="Ramirez L."/>
            <person name="Alfaro M."/>
            <person name="Sun H."/>
            <person name="Tritt A."/>
            <person name="Yoshinaga Y."/>
            <person name="Zwiers L.-H.L."/>
            <person name="Turgeon B.G."/>
            <person name="Goodwin S.B."/>
            <person name="Spatafora J.W."/>
            <person name="Crous P.W."/>
            <person name="Grigoriev I.V."/>
        </authorList>
    </citation>
    <scope>NUCLEOTIDE SEQUENCE [LARGE SCALE GENOMIC DNA]</scope>
    <source>
        <strain evidence="2 3">CBS 611.86</strain>
    </source>
</reference>
<dbReference type="EMBL" id="JAADJZ010000025">
    <property type="protein sequence ID" value="KAF2866862.1"/>
    <property type="molecule type" value="Genomic_DNA"/>
</dbReference>
<gene>
    <name evidence="2" type="ORF">BDV95DRAFT_679593</name>
</gene>
<dbReference type="Gene3D" id="3.90.1200.10">
    <property type="match status" value="1"/>
</dbReference>
<dbReference type="GO" id="GO:0005739">
    <property type="term" value="C:mitochondrion"/>
    <property type="evidence" value="ECO:0007669"/>
    <property type="project" value="TreeGrafter"/>
</dbReference>
<evidence type="ECO:0000259" key="1">
    <source>
        <dbReference type="Pfam" id="PF01636"/>
    </source>
</evidence>
<name>A0A7C8M8V7_9PLEO</name>
<evidence type="ECO:0000313" key="2">
    <source>
        <dbReference type="EMBL" id="KAF2866862.1"/>
    </source>
</evidence>
<dbReference type="InterPro" id="IPR011009">
    <property type="entry name" value="Kinase-like_dom_sf"/>
</dbReference>
<dbReference type="SUPFAM" id="SSF56112">
    <property type="entry name" value="Protein kinase-like (PK-like)"/>
    <property type="match status" value="1"/>
</dbReference>
<accession>A0A7C8M8V7</accession>
<dbReference type="PANTHER" id="PTHR36091">
    <property type="entry name" value="ALTERED INHERITANCE OF MITOCHONDRIA PROTEIN 9, MITOCHONDRIAL"/>
    <property type="match status" value="1"/>
</dbReference>
<sequence>MVSFRYARCWHRLSKRTMTNRNGHSTQSARSLLPDLKYGEDLFNYTRGRFVCDERHEMTQRHVRFNVDELARCAAVAVGAKSCTNIEKYPNGMYNKSMLLTMDDGSQVVARVPNPNARNVLGTPVPKVLAWSSRSHQNSVPGIELERVWPNMNIKDRFVVVKAIAGFQTAWTSVSFTKFGSLYFSKDLKDAPSHEPLYIDTNGARVTDERFAIGPSTGRESNDNGRTMIDFDRGPWRTLEEYHTAIGHREITSVNQLPDLPKSPITLCGPGTYQPTREKKLKALHCYLKLIKFHGDLHVANIFVDPVEPTKVVGLIDWQSTEISPLYFHGRQPHFMDYDGPPMNGLERPQPLEDLDSLDPTVKKQAETLYLQQSLCSLSNTLTYHKNPRLYAALQFQHTQKFLLLLLARNLLIDGEATYVAQTAELESTWKDFSRDDGSTFPFVFSAEEREELEADVEGAVRGMEVMRSIRESLGELFPEKGVVKADRYDEALDALEQMKEQVIDAFASNSEEREAWERAWPFGT</sequence>
<dbReference type="Pfam" id="PF01636">
    <property type="entry name" value="APH"/>
    <property type="match status" value="1"/>
</dbReference>